<dbReference type="Proteomes" id="UP000031668">
    <property type="component" value="Unassembled WGS sequence"/>
</dbReference>
<evidence type="ECO:0000313" key="2">
    <source>
        <dbReference type="Proteomes" id="UP000031668"/>
    </source>
</evidence>
<organism evidence="1 2">
    <name type="scientific">Thelohanellus kitauei</name>
    <name type="common">Myxosporean</name>
    <dbReference type="NCBI Taxonomy" id="669202"/>
    <lineage>
        <taxon>Eukaryota</taxon>
        <taxon>Metazoa</taxon>
        <taxon>Cnidaria</taxon>
        <taxon>Myxozoa</taxon>
        <taxon>Myxosporea</taxon>
        <taxon>Bivalvulida</taxon>
        <taxon>Platysporina</taxon>
        <taxon>Myxobolidae</taxon>
        <taxon>Thelohanellus</taxon>
    </lineage>
</organism>
<protein>
    <submittedName>
        <fullName evidence="1">Uncharacterized protein</fullName>
    </submittedName>
</protein>
<sequence>MTVRLKSFPFYKYVIFSEMSNFLKTVLRKAKLKVKDYFLVFCSFRKIESTIWYIVIEASVSHASLQNLIDKPPSSKSYEVENGAAKAKEIKRDLVDRIMRYYTSPEHKVIYTLAHLIEAALKTRFGQSDKIGHIVTVETMKIVHILEKYTKSHSRITKGNF</sequence>
<proteinExistence type="predicted"/>
<reference evidence="1 2" key="1">
    <citation type="journal article" date="2014" name="Genome Biol. Evol.">
        <title>The genome of the myxosporean Thelohanellus kitauei shows adaptations to nutrient acquisition within its fish host.</title>
        <authorList>
            <person name="Yang Y."/>
            <person name="Xiong J."/>
            <person name="Zhou Z."/>
            <person name="Huo F."/>
            <person name="Miao W."/>
            <person name="Ran C."/>
            <person name="Liu Y."/>
            <person name="Zhang J."/>
            <person name="Feng J."/>
            <person name="Wang M."/>
            <person name="Wang M."/>
            <person name="Wang L."/>
            <person name="Yao B."/>
        </authorList>
    </citation>
    <scope>NUCLEOTIDE SEQUENCE [LARGE SCALE GENOMIC DNA]</scope>
    <source>
        <strain evidence="1">Wuqing</strain>
    </source>
</reference>
<evidence type="ECO:0000313" key="1">
    <source>
        <dbReference type="EMBL" id="KII64647.1"/>
    </source>
</evidence>
<keyword evidence="2" id="KW-1185">Reference proteome</keyword>
<gene>
    <name evidence="1" type="ORF">RF11_04944</name>
</gene>
<dbReference type="AlphaFoldDB" id="A0A0C2MSI9"/>
<dbReference type="EMBL" id="JWZT01004140">
    <property type="protein sequence ID" value="KII64647.1"/>
    <property type="molecule type" value="Genomic_DNA"/>
</dbReference>
<name>A0A0C2MSI9_THEKT</name>
<accession>A0A0C2MSI9</accession>
<comment type="caution">
    <text evidence="1">The sequence shown here is derived from an EMBL/GenBank/DDBJ whole genome shotgun (WGS) entry which is preliminary data.</text>
</comment>